<dbReference type="PANTHER" id="PTHR43133:SF53">
    <property type="entry name" value="ECF RNA POLYMERASE SIGMA-E FACTOR"/>
    <property type="match status" value="1"/>
</dbReference>
<dbReference type="SUPFAM" id="SSF88946">
    <property type="entry name" value="Sigma2 domain of RNA polymerase sigma factors"/>
    <property type="match status" value="1"/>
</dbReference>
<keyword evidence="8" id="KW-1185">Reference proteome</keyword>
<dbReference type="Proteomes" id="UP001495147">
    <property type="component" value="Unassembled WGS sequence"/>
</dbReference>
<protein>
    <submittedName>
        <fullName evidence="7">Sigma-70 family RNA polymerase sigma factor</fullName>
    </submittedName>
</protein>
<evidence type="ECO:0000256" key="4">
    <source>
        <dbReference type="ARBA" id="ARBA00023163"/>
    </source>
</evidence>
<gene>
    <name evidence="7" type="ORF">ABDJ85_17870</name>
</gene>
<keyword evidence="2" id="KW-0805">Transcription regulation</keyword>
<dbReference type="NCBIfam" id="TIGR02937">
    <property type="entry name" value="sigma70-ECF"/>
    <property type="match status" value="1"/>
</dbReference>
<evidence type="ECO:0000259" key="5">
    <source>
        <dbReference type="Pfam" id="PF04542"/>
    </source>
</evidence>
<evidence type="ECO:0000313" key="8">
    <source>
        <dbReference type="Proteomes" id="UP001495147"/>
    </source>
</evidence>
<comment type="caution">
    <text evidence="7">The sequence shown here is derived from an EMBL/GenBank/DDBJ whole genome shotgun (WGS) entry which is preliminary data.</text>
</comment>
<keyword evidence="4" id="KW-0804">Transcription</keyword>
<dbReference type="SUPFAM" id="SSF88659">
    <property type="entry name" value="Sigma3 and sigma4 domains of RNA polymerase sigma factors"/>
    <property type="match status" value="1"/>
</dbReference>
<dbReference type="Pfam" id="PF08281">
    <property type="entry name" value="Sigma70_r4_2"/>
    <property type="match status" value="1"/>
</dbReference>
<evidence type="ECO:0000256" key="1">
    <source>
        <dbReference type="ARBA" id="ARBA00010641"/>
    </source>
</evidence>
<dbReference type="InterPro" id="IPR036388">
    <property type="entry name" value="WH-like_DNA-bd_sf"/>
</dbReference>
<reference evidence="7 8" key="1">
    <citation type="submission" date="2024-05" db="EMBL/GenBank/DDBJ databases">
        <title>Roseateles sp. DJS-2-20 16S ribosomal RNA gene Genome sequencing and assembly.</title>
        <authorList>
            <person name="Woo H."/>
        </authorList>
    </citation>
    <scope>NUCLEOTIDE SEQUENCE [LARGE SCALE GENOMIC DNA]</scope>
    <source>
        <strain evidence="7 8">DJS-2-20</strain>
    </source>
</reference>
<dbReference type="InterPro" id="IPR013325">
    <property type="entry name" value="RNA_pol_sigma_r2"/>
</dbReference>
<dbReference type="RefSeq" id="WP_347706152.1">
    <property type="nucleotide sequence ID" value="NZ_JBDPZD010000006.1"/>
</dbReference>
<name>A0ABV0G6J3_9BURK</name>
<dbReference type="Pfam" id="PF04542">
    <property type="entry name" value="Sigma70_r2"/>
    <property type="match status" value="1"/>
</dbReference>
<evidence type="ECO:0000256" key="2">
    <source>
        <dbReference type="ARBA" id="ARBA00023015"/>
    </source>
</evidence>
<dbReference type="Gene3D" id="1.10.10.10">
    <property type="entry name" value="Winged helix-like DNA-binding domain superfamily/Winged helix DNA-binding domain"/>
    <property type="match status" value="1"/>
</dbReference>
<dbReference type="EMBL" id="JBDPZD010000006">
    <property type="protein sequence ID" value="MEO3693343.1"/>
    <property type="molecule type" value="Genomic_DNA"/>
</dbReference>
<dbReference type="InterPro" id="IPR014284">
    <property type="entry name" value="RNA_pol_sigma-70_dom"/>
</dbReference>
<dbReference type="CDD" id="cd06171">
    <property type="entry name" value="Sigma70_r4"/>
    <property type="match status" value="1"/>
</dbReference>
<dbReference type="PANTHER" id="PTHR43133">
    <property type="entry name" value="RNA POLYMERASE ECF-TYPE SIGMA FACTO"/>
    <property type="match status" value="1"/>
</dbReference>
<organism evidence="7 8">
    <name type="scientific">Roseateles paludis</name>
    <dbReference type="NCBI Taxonomy" id="3145238"/>
    <lineage>
        <taxon>Bacteria</taxon>
        <taxon>Pseudomonadati</taxon>
        <taxon>Pseudomonadota</taxon>
        <taxon>Betaproteobacteria</taxon>
        <taxon>Burkholderiales</taxon>
        <taxon>Sphaerotilaceae</taxon>
        <taxon>Roseateles</taxon>
    </lineage>
</organism>
<dbReference type="InterPro" id="IPR013249">
    <property type="entry name" value="RNA_pol_sigma70_r4_t2"/>
</dbReference>
<comment type="similarity">
    <text evidence="1">Belongs to the sigma-70 factor family. ECF subfamily.</text>
</comment>
<dbReference type="InterPro" id="IPR007627">
    <property type="entry name" value="RNA_pol_sigma70_r2"/>
</dbReference>
<evidence type="ECO:0000313" key="7">
    <source>
        <dbReference type="EMBL" id="MEO3693343.1"/>
    </source>
</evidence>
<sequence>MDDADAFLVAQAQSGSQAAFEMLVLKYQRRVERLLARSVREPDLVADLCQETFLSAWRALPQFQGGSAFYTWLYRIAINLASKQAQRQGKRLVLETQIDGTFEPEPDPSHQDTPEALLASRQMAERLNQAVDALADDQRQALLLREVDGLSYEEIGELMQCAPGTVRSRIFRAREAVAAKLRPLLDRARGAGRW</sequence>
<proteinExistence type="inferred from homology"/>
<accession>A0ABV0G6J3</accession>
<dbReference type="InterPro" id="IPR039425">
    <property type="entry name" value="RNA_pol_sigma-70-like"/>
</dbReference>
<evidence type="ECO:0000259" key="6">
    <source>
        <dbReference type="Pfam" id="PF08281"/>
    </source>
</evidence>
<evidence type="ECO:0000256" key="3">
    <source>
        <dbReference type="ARBA" id="ARBA00023082"/>
    </source>
</evidence>
<feature type="domain" description="RNA polymerase sigma-70 region 2" evidence="5">
    <location>
        <begin position="23"/>
        <end position="90"/>
    </location>
</feature>
<dbReference type="Gene3D" id="1.10.1740.10">
    <property type="match status" value="1"/>
</dbReference>
<dbReference type="InterPro" id="IPR013324">
    <property type="entry name" value="RNA_pol_sigma_r3/r4-like"/>
</dbReference>
<keyword evidence="3" id="KW-0731">Sigma factor</keyword>
<feature type="domain" description="RNA polymerase sigma factor 70 region 4 type 2" evidence="6">
    <location>
        <begin position="125"/>
        <end position="176"/>
    </location>
</feature>